<reference evidence="2 3" key="1">
    <citation type="journal article" date="2018" name="Front. Microbiol.">
        <title>Genomic and genetic insights into a cosmopolitan fungus, Paecilomyces variotii (Eurotiales).</title>
        <authorList>
            <person name="Urquhart A.S."/>
            <person name="Mondo S.J."/>
            <person name="Makela M.R."/>
            <person name="Hane J.K."/>
            <person name="Wiebenga A."/>
            <person name="He G."/>
            <person name="Mihaltcheva S."/>
            <person name="Pangilinan J."/>
            <person name="Lipzen A."/>
            <person name="Barry K."/>
            <person name="de Vries R.P."/>
            <person name="Grigoriev I.V."/>
            <person name="Idnurm A."/>
        </authorList>
    </citation>
    <scope>NUCLEOTIDE SEQUENCE [LARGE SCALE GENOMIC DNA]</scope>
    <source>
        <strain evidence="2 3">CBS 101075</strain>
    </source>
</reference>
<evidence type="ECO:0000313" key="3">
    <source>
        <dbReference type="Proteomes" id="UP000283841"/>
    </source>
</evidence>
<accession>A0A443HVG2</accession>
<keyword evidence="3" id="KW-1185">Reference proteome</keyword>
<comment type="caution">
    <text evidence="2">The sequence shown here is derived from an EMBL/GenBank/DDBJ whole genome shotgun (WGS) entry which is preliminary data.</text>
</comment>
<sequence>MTSTSTTPRFSILIINPNTSRHMTDALKPIVNNLNYSDVHFDYFTAPALTSVTIEETGRVVPGVPSINSGEDSANSALHCRPFLEPLIPKHDAFLVACYSAHPLVAMLKEDIKKLEEREGSTSNSSSRRRKYVTGIFEASVSVSLSLISSFQLLGTDDLRKVQADETFGIVSTGSIWKAELSKAVAEMLAGPGGSIPGTIARFAGAETTGLTAVQLHDTPPDEVRKRISDATERLIKNTSSPVTVICLGCAGMAGMEEAVRAGCIRAYGGEAGERVRIVDGVVAGVGLLVNACKARF</sequence>
<dbReference type="FunFam" id="3.40.50.12500:FF:000003">
    <property type="entry name" value="Hydantoin racemase (Dcg1), putative"/>
    <property type="match status" value="1"/>
</dbReference>
<evidence type="ECO:0000313" key="2">
    <source>
        <dbReference type="EMBL" id="RWQ95818.1"/>
    </source>
</evidence>
<dbReference type="VEuPathDB" id="FungiDB:C8Q69DRAFT_467568"/>
<dbReference type="PANTHER" id="PTHR28047:SF5">
    <property type="entry name" value="PROTEIN DCG1"/>
    <property type="match status" value="1"/>
</dbReference>
<comment type="similarity">
    <text evidence="1">Belongs to the HyuE racemase family.</text>
</comment>
<dbReference type="InterPro" id="IPR053714">
    <property type="entry name" value="Iso_Racemase_Enz_sf"/>
</dbReference>
<dbReference type="GO" id="GO:0047661">
    <property type="term" value="F:amino-acid racemase activity"/>
    <property type="evidence" value="ECO:0007669"/>
    <property type="project" value="InterPro"/>
</dbReference>
<dbReference type="Pfam" id="PF01177">
    <property type="entry name" value="Asp_Glu_race"/>
    <property type="match status" value="2"/>
</dbReference>
<dbReference type="STRING" id="264951.A0A443HVG2"/>
<dbReference type="AlphaFoldDB" id="A0A443HVG2"/>
<evidence type="ECO:0000256" key="1">
    <source>
        <dbReference type="ARBA" id="ARBA00038414"/>
    </source>
</evidence>
<dbReference type="Proteomes" id="UP000283841">
    <property type="component" value="Unassembled WGS sequence"/>
</dbReference>
<dbReference type="PANTHER" id="PTHR28047">
    <property type="entry name" value="PROTEIN DCG1"/>
    <property type="match status" value="1"/>
</dbReference>
<organism evidence="2 3">
    <name type="scientific">Byssochlamys spectabilis</name>
    <name type="common">Paecilomyces variotii</name>
    <dbReference type="NCBI Taxonomy" id="264951"/>
    <lineage>
        <taxon>Eukaryota</taxon>
        <taxon>Fungi</taxon>
        <taxon>Dikarya</taxon>
        <taxon>Ascomycota</taxon>
        <taxon>Pezizomycotina</taxon>
        <taxon>Eurotiomycetes</taxon>
        <taxon>Eurotiomycetidae</taxon>
        <taxon>Eurotiales</taxon>
        <taxon>Thermoascaceae</taxon>
        <taxon>Paecilomyces</taxon>
    </lineage>
</organism>
<dbReference type="InterPro" id="IPR015942">
    <property type="entry name" value="Asp/Glu/hydantoin_racemase"/>
</dbReference>
<dbReference type="Gene3D" id="3.40.50.12500">
    <property type="match status" value="1"/>
</dbReference>
<dbReference type="RefSeq" id="XP_028485463.1">
    <property type="nucleotide sequence ID" value="XM_028630637.1"/>
</dbReference>
<dbReference type="EMBL" id="RCNU01000005">
    <property type="protein sequence ID" value="RWQ95818.1"/>
    <property type="molecule type" value="Genomic_DNA"/>
</dbReference>
<gene>
    <name evidence="2" type="ORF">C8Q69DRAFT_467568</name>
</gene>
<proteinExistence type="inferred from homology"/>
<name>A0A443HVG2_BYSSP</name>
<dbReference type="GeneID" id="39599914"/>
<protein>
    <submittedName>
        <fullName evidence="2">Putative DCG1-like protein</fullName>
    </submittedName>
</protein>
<dbReference type="InterPro" id="IPR052186">
    <property type="entry name" value="Hydantoin_racemase-like"/>
</dbReference>